<evidence type="ECO:0000256" key="1">
    <source>
        <dbReference type="ARBA" id="ARBA00023236"/>
    </source>
</evidence>
<sequence length="420" mass="46881">MQISWQPEPFAAFGPNPFAAPGPSAPLHVVEAKRKKELKERMRLACPRRPGVYGMVDAAGRLIYVGKSKSLRTRLLSYFGKSAEGEKAAKIIRETRTLVWEETGTDFASLLRELQLIRTWRPRWNVKDQPRSRRPRYLCVGRGPARCVFVTTTPPKDAVAFGPFRGRATLTAAAEALNLHYGLRDCTGKVTLHWADQAELFPTQKRPGCLRIDLGTCLGPCAGACTRKAYAEREEACLRWLRGLSAAADGPDPAGVLAERMARAAREMRFETAAKLRDAATAVEWLATKLHDLRTVRETFHFVYPTVAGRGTEQNRDAGGPEDGRRLWYLIERGHVAAVVHDPVADRRRRKPAERLLAAWVDDGRLLPRHHIPPHPTVNLTGHWFRTKPAELEGVMTPAEALEACRSGFRPERKAAEVAA</sequence>
<evidence type="ECO:0000259" key="2">
    <source>
        <dbReference type="PROSITE" id="PS50151"/>
    </source>
</evidence>
<dbReference type="RefSeq" id="WP_145360338.1">
    <property type="nucleotide sequence ID" value="NZ_CP036265.1"/>
</dbReference>
<dbReference type="Pfam" id="PF01541">
    <property type="entry name" value="GIY-YIG"/>
    <property type="match status" value="1"/>
</dbReference>
<dbReference type="GO" id="GO:0009380">
    <property type="term" value="C:excinuclease repair complex"/>
    <property type="evidence" value="ECO:0007669"/>
    <property type="project" value="TreeGrafter"/>
</dbReference>
<dbReference type="InterPro" id="IPR047296">
    <property type="entry name" value="GIY-YIG_UvrC_Cho"/>
</dbReference>
<dbReference type="Proteomes" id="UP000318741">
    <property type="component" value="Chromosome"/>
</dbReference>
<reference evidence="4 5" key="1">
    <citation type="submission" date="2019-02" db="EMBL/GenBank/DDBJ databases">
        <title>Deep-cultivation of Planctomycetes and their phenomic and genomic characterization uncovers novel biology.</title>
        <authorList>
            <person name="Wiegand S."/>
            <person name="Jogler M."/>
            <person name="Boedeker C."/>
            <person name="Pinto D."/>
            <person name="Vollmers J."/>
            <person name="Rivas-Marin E."/>
            <person name="Kohn T."/>
            <person name="Peeters S.H."/>
            <person name="Heuer A."/>
            <person name="Rast P."/>
            <person name="Oberbeckmann S."/>
            <person name="Bunk B."/>
            <person name="Jeske O."/>
            <person name="Meyerdierks A."/>
            <person name="Storesund J.E."/>
            <person name="Kallscheuer N."/>
            <person name="Luecker S."/>
            <person name="Lage O.M."/>
            <person name="Pohl T."/>
            <person name="Merkel B.J."/>
            <person name="Hornburger P."/>
            <person name="Mueller R.-W."/>
            <person name="Bruemmer F."/>
            <person name="Labrenz M."/>
            <person name="Spormann A.M."/>
            <person name="Op den Camp H."/>
            <person name="Overmann J."/>
            <person name="Amann R."/>
            <person name="Jetten M.S.M."/>
            <person name="Mascher T."/>
            <person name="Medema M.H."/>
            <person name="Devos D.P."/>
            <person name="Kaster A.-K."/>
            <person name="Ovreas L."/>
            <person name="Rohde M."/>
            <person name="Galperin M.Y."/>
            <person name="Jogler C."/>
        </authorList>
    </citation>
    <scope>NUCLEOTIDE SEQUENCE [LARGE SCALE GENOMIC DNA]</scope>
    <source>
        <strain evidence="4 5">CA12</strain>
    </source>
</reference>
<dbReference type="InterPro" id="IPR036876">
    <property type="entry name" value="UVR_dom_sf"/>
</dbReference>
<evidence type="ECO:0000259" key="3">
    <source>
        <dbReference type="PROSITE" id="PS50164"/>
    </source>
</evidence>
<dbReference type="OrthoDB" id="9803913at2"/>
<dbReference type="SMART" id="SM00465">
    <property type="entry name" value="GIYc"/>
    <property type="match status" value="1"/>
</dbReference>
<feature type="domain" description="GIY-YIG" evidence="3">
    <location>
        <begin position="48"/>
        <end position="126"/>
    </location>
</feature>
<dbReference type="InterPro" id="IPR000305">
    <property type="entry name" value="GIY-YIG_endonuc"/>
</dbReference>
<name>A0A517PDR1_9PLAN</name>
<dbReference type="AlphaFoldDB" id="A0A517PDR1"/>
<dbReference type="KEGG" id="acaf:CA12_35960"/>
<evidence type="ECO:0000313" key="4">
    <source>
        <dbReference type="EMBL" id="QDT17471.1"/>
    </source>
</evidence>
<dbReference type="EMBL" id="CP036265">
    <property type="protein sequence ID" value="QDT17471.1"/>
    <property type="molecule type" value="Genomic_DNA"/>
</dbReference>
<dbReference type="PROSITE" id="PS50164">
    <property type="entry name" value="GIY_YIG"/>
    <property type="match status" value="1"/>
</dbReference>
<dbReference type="PANTHER" id="PTHR30562:SF1">
    <property type="entry name" value="UVRABC SYSTEM PROTEIN C"/>
    <property type="match status" value="1"/>
</dbReference>
<gene>
    <name evidence="4" type="primary">uvrC_2</name>
    <name evidence="4" type="ORF">CA12_35960</name>
</gene>
<keyword evidence="5" id="KW-1185">Reference proteome</keyword>
<dbReference type="PANTHER" id="PTHR30562">
    <property type="entry name" value="UVRC/OXIDOREDUCTASE"/>
    <property type="match status" value="1"/>
</dbReference>
<organism evidence="4 5">
    <name type="scientific">Alienimonas californiensis</name>
    <dbReference type="NCBI Taxonomy" id="2527989"/>
    <lineage>
        <taxon>Bacteria</taxon>
        <taxon>Pseudomonadati</taxon>
        <taxon>Planctomycetota</taxon>
        <taxon>Planctomycetia</taxon>
        <taxon>Planctomycetales</taxon>
        <taxon>Planctomycetaceae</taxon>
        <taxon>Alienimonas</taxon>
    </lineage>
</organism>
<feature type="domain" description="UVR" evidence="2">
    <location>
        <begin position="257"/>
        <end position="286"/>
    </location>
</feature>
<dbReference type="SUPFAM" id="SSF46600">
    <property type="entry name" value="C-terminal UvrC-binding domain of UvrB"/>
    <property type="match status" value="1"/>
</dbReference>
<dbReference type="InterPro" id="IPR001943">
    <property type="entry name" value="UVR_dom"/>
</dbReference>
<keyword evidence="1" id="KW-0742">SOS response</keyword>
<accession>A0A517PDR1</accession>
<proteinExistence type="predicted"/>
<dbReference type="InterPro" id="IPR035901">
    <property type="entry name" value="GIY-YIG_endonuc_sf"/>
</dbReference>
<keyword evidence="1" id="KW-0227">DNA damage</keyword>
<dbReference type="InterPro" id="IPR050066">
    <property type="entry name" value="UvrABC_protein_C"/>
</dbReference>
<dbReference type="CDD" id="cd10434">
    <property type="entry name" value="GIY-YIG_UvrC_Cho"/>
    <property type="match status" value="1"/>
</dbReference>
<dbReference type="GO" id="GO:0009432">
    <property type="term" value="P:SOS response"/>
    <property type="evidence" value="ECO:0007669"/>
    <property type="project" value="UniProtKB-KW"/>
</dbReference>
<dbReference type="PROSITE" id="PS50151">
    <property type="entry name" value="UVR"/>
    <property type="match status" value="1"/>
</dbReference>
<dbReference type="GO" id="GO:0006289">
    <property type="term" value="P:nucleotide-excision repair"/>
    <property type="evidence" value="ECO:0007669"/>
    <property type="project" value="InterPro"/>
</dbReference>
<protein>
    <submittedName>
        <fullName evidence="4">UvrABC system protein C</fullName>
    </submittedName>
</protein>
<evidence type="ECO:0000313" key="5">
    <source>
        <dbReference type="Proteomes" id="UP000318741"/>
    </source>
</evidence>
<dbReference type="Gene3D" id="3.40.1440.10">
    <property type="entry name" value="GIY-YIG endonuclease"/>
    <property type="match status" value="1"/>
</dbReference>
<dbReference type="SUPFAM" id="SSF82771">
    <property type="entry name" value="GIY-YIG endonuclease"/>
    <property type="match status" value="1"/>
</dbReference>